<proteinExistence type="inferred from homology"/>
<dbReference type="CDD" id="cd10548">
    <property type="entry name" value="cupin_CDO"/>
    <property type="match status" value="1"/>
</dbReference>
<keyword evidence="4" id="KW-0560">Oxidoreductase</keyword>
<dbReference type="InterPro" id="IPR010300">
    <property type="entry name" value="CDO_1"/>
</dbReference>
<dbReference type="PANTHER" id="PTHR12918:SF1">
    <property type="entry name" value="CYSTEINE DIOXYGENASE TYPE 1"/>
    <property type="match status" value="1"/>
</dbReference>
<evidence type="ECO:0000256" key="6">
    <source>
        <dbReference type="PIRSR" id="PIRSR610300-51"/>
    </source>
</evidence>
<evidence type="ECO:0000256" key="5">
    <source>
        <dbReference type="ARBA" id="ARBA00023004"/>
    </source>
</evidence>
<dbReference type="PANTHER" id="PTHR12918">
    <property type="entry name" value="CYSTEINE DIOXYGENASE"/>
    <property type="match status" value="1"/>
</dbReference>
<feature type="binding site" evidence="6">
    <location>
        <position position="91"/>
    </location>
    <ligand>
        <name>Fe cation</name>
        <dbReference type="ChEBI" id="CHEBI:24875"/>
        <note>catalytic</note>
    </ligand>
</feature>
<dbReference type="Pfam" id="PF05995">
    <property type="entry name" value="CDO_I"/>
    <property type="match status" value="1"/>
</dbReference>
<dbReference type="KEGG" id="amr:AM1_6344"/>
<dbReference type="eggNOG" id="COG5553">
    <property type="taxonomic scope" value="Bacteria"/>
</dbReference>
<evidence type="ECO:0000256" key="3">
    <source>
        <dbReference type="ARBA" id="ARBA00022964"/>
    </source>
</evidence>
<dbReference type="InterPro" id="IPR014710">
    <property type="entry name" value="RmlC-like_jellyroll"/>
</dbReference>
<gene>
    <name evidence="7" type="ordered locus">AM1_6344</name>
</gene>
<dbReference type="Gene3D" id="2.60.120.10">
    <property type="entry name" value="Jelly Rolls"/>
    <property type="match status" value="1"/>
</dbReference>
<comment type="similarity">
    <text evidence="1">Belongs to the cysteine dioxygenase family.</text>
</comment>
<evidence type="ECO:0000313" key="7">
    <source>
        <dbReference type="EMBL" id="ABW31274.1"/>
    </source>
</evidence>
<dbReference type="STRING" id="329726.AM1_6344"/>
<dbReference type="GO" id="GO:0008198">
    <property type="term" value="F:ferrous iron binding"/>
    <property type="evidence" value="ECO:0007669"/>
    <property type="project" value="TreeGrafter"/>
</dbReference>
<protein>
    <submittedName>
        <fullName evidence="7">Cysteine dioxygenase type I family, putative</fullName>
    </submittedName>
</protein>
<dbReference type="InterPro" id="IPR011051">
    <property type="entry name" value="RmlC_Cupin_sf"/>
</dbReference>
<dbReference type="EMBL" id="CP000828">
    <property type="protein sequence ID" value="ABW31274.1"/>
    <property type="molecule type" value="Genomic_DNA"/>
</dbReference>
<dbReference type="OrthoDB" id="101972at2"/>
<dbReference type="GO" id="GO:0016702">
    <property type="term" value="F:oxidoreductase activity, acting on single donors with incorporation of molecular oxygen, incorporation of two atoms of oxygen"/>
    <property type="evidence" value="ECO:0007669"/>
    <property type="project" value="InterPro"/>
</dbReference>
<dbReference type="AlphaFoldDB" id="B0C8L2"/>
<dbReference type="SUPFAM" id="SSF51182">
    <property type="entry name" value="RmlC-like cupins"/>
    <property type="match status" value="1"/>
</dbReference>
<dbReference type="Proteomes" id="UP000000268">
    <property type="component" value="Chromosome"/>
</dbReference>
<keyword evidence="8" id="KW-1185">Reference proteome</keyword>
<keyword evidence="2 6" id="KW-0479">Metal-binding</keyword>
<evidence type="ECO:0000256" key="4">
    <source>
        <dbReference type="ARBA" id="ARBA00023002"/>
    </source>
</evidence>
<evidence type="ECO:0000313" key="8">
    <source>
        <dbReference type="Proteomes" id="UP000000268"/>
    </source>
</evidence>
<feature type="binding site" evidence="6">
    <location>
        <position position="139"/>
    </location>
    <ligand>
        <name>Fe cation</name>
        <dbReference type="ChEBI" id="CHEBI:24875"/>
        <note>catalytic</note>
    </ligand>
</feature>
<reference evidence="7 8" key="1">
    <citation type="journal article" date="2008" name="Proc. Natl. Acad. Sci. U.S.A.">
        <title>Niche adaptation and genome expansion in the chlorophyll d-producing cyanobacterium Acaryochloris marina.</title>
        <authorList>
            <person name="Swingley W.D."/>
            <person name="Chen M."/>
            <person name="Cheung P.C."/>
            <person name="Conrad A.L."/>
            <person name="Dejesa L.C."/>
            <person name="Hao J."/>
            <person name="Honchak B.M."/>
            <person name="Karbach L.E."/>
            <person name="Kurdoglu A."/>
            <person name="Lahiri S."/>
            <person name="Mastrian S.D."/>
            <person name="Miyashita H."/>
            <person name="Page L."/>
            <person name="Ramakrishna P."/>
            <person name="Satoh S."/>
            <person name="Sattley W.M."/>
            <person name="Shimada Y."/>
            <person name="Taylor H.L."/>
            <person name="Tomo T."/>
            <person name="Tsuchiya T."/>
            <person name="Wang Z.T."/>
            <person name="Raymond J."/>
            <person name="Mimuro M."/>
            <person name="Blankenship R.E."/>
            <person name="Touchman J.W."/>
        </authorList>
    </citation>
    <scope>NUCLEOTIDE SEQUENCE [LARGE SCALE GENOMIC DNA]</scope>
    <source>
        <strain evidence="8">MBIC 11017</strain>
    </source>
</reference>
<accession>B0C8L2</accession>
<organism evidence="7 8">
    <name type="scientific">Acaryochloris marina (strain MBIC 11017)</name>
    <dbReference type="NCBI Taxonomy" id="329726"/>
    <lineage>
        <taxon>Bacteria</taxon>
        <taxon>Bacillati</taxon>
        <taxon>Cyanobacteriota</taxon>
        <taxon>Cyanophyceae</taxon>
        <taxon>Acaryochloridales</taxon>
        <taxon>Acaryochloridaceae</taxon>
        <taxon>Acaryochloris</taxon>
    </lineage>
</organism>
<feature type="binding site" evidence="6">
    <location>
        <position position="89"/>
    </location>
    <ligand>
        <name>Fe cation</name>
        <dbReference type="ChEBI" id="CHEBI:24875"/>
        <note>catalytic</note>
    </ligand>
</feature>
<evidence type="ECO:0000256" key="1">
    <source>
        <dbReference type="ARBA" id="ARBA00006622"/>
    </source>
</evidence>
<keyword evidence="5 6" id="KW-0408">Iron</keyword>
<dbReference type="HOGENOM" id="CLU_079443_3_0_3"/>
<keyword evidence="3 7" id="KW-0223">Dioxygenase</keyword>
<evidence type="ECO:0000256" key="2">
    <source>
        <dbReference type="ARBA" id="ARBA00022723"/>
    </source>
</evidence>
<sequence>MLVQVEIPSLRMPKSLESLIQLIRKQSQITPQIACQCVQDANIQAEDLILWADFDHPLADSYGRHLVYDGGHFEIMVMSWAPGDFSAFHDHGSAQWGAVQSFGQAEHSVYHFEDSLLTTRAIMPFNAGTIIPVDHDLIHQMGNPSSQPFLSLHVYGTEFPQEAITGSARIFDLFAGKIQFTDGGVFFCLPEELITREIAGLKGDRQTTLRHHQQMLARIQRMEEPLSAPFQRAVQELRIQIHQLQG</sequence>
<name>B0C8L2_ACAM1</name>